<dbReference type="STRING" id="1051891.A0A0C3Q5S9"/>
<protein>
    <submittedName>
        <fullName evidence="1">Uncharacterized protein</fullName>
    </submittedName>
</protein>
<dbReference type="HOGENOM" id="CLU_744319_0_0_1"/>
<gene>
    <name evidence="1" type="ORF">M407DRAFT_11846</name>
</gene>
<reference evidence="2" key="2">
    <citation type="submission" date="2015-01" db="EMBL/GenBank/DDBJ databases">
        <title>Evolutionary Origins and Diversification of the Mycorrhizal Mutualists.</title>
        <authorList>
            <consortium name="DOE Joint Genome Institute"/>
            <consortium name="Mycorrhizal Genomics Consortium"/>
            <person name="Kohler A."/>
            <person name="Kuo A."/>
            <person name="Nagy L.G."/>
            <person name="Floudas D."/>
            <person name="Copeland A."/>
            <person name="Barry K.W."/>
            <person name="Cichocki N."/>
            <person name="Veneault-Fourrey C."/>
            <person name="LaButti K."/>
            <person name="Lindquist E.A."/>
            <person name="Lipzen A."/>
            <person name="Lundell T."/>
            <person name="Morin E."/>
            <person name="Murat C."/>
            <person name="Riley R."/>
            <person name="Ohm R."/>
            <person name="Sun H."/>
            <person name="Tunlid A."/>
            <person name="Henrissat B."/>
            <person name="Grigoriev I.V."/>
            <person name="Hibbett D.S."/>
            <person name="Martin F."/>
        </authorList>
    </citation>
    <scope>NUCLEOTIDE SEQUENCE [LARGE SCALE GENOMIC DNA]</scope>
    <source>
        <strain evidence="2">MUT 4182</strain>
    </source>
</reference>
<accession>A0A0C3Q5S9</accession>
<name>A0A0C3Q5S9_9AGAM</name>
<reference evidence="1 2" key="1">
    <citation type="submission" date="2014-04" db="EMBL/GenBank/DDBJ databases">
        <authorList>
            <consortium name="DOE Joint Genome Institute"/>
            <person name="Kuo A."/>
            <person name="Girlanda M."/>
            <person name="Perotto S."/>
            <person name="Kohler A."/>
            <person name="Nagy L.G."/>
            <person name="Floudas D."/>
            <person name="Copeland A."/>
            <person name="Barry K.W."/>
            <person name="Cichocki N."/>
            <person name="Veneault-Fourrey C."/>
            <person name="LaButti K."/>
            <person name="Lindquist E.A."/>
            <person name="Lipzen A."/>
            <person name="Lundell T."/>
            <person name="Morin E."/>
            <person name="Murat C."/>
            <person name="Sun H."/>
            <person name="Tunlid A."/>
            <person name="Henrissat B."/>
            <person name="Grigoriev I.V."/>
            <person name="Hibbett D.S."/>
            <person name="Martin F."/>
            <person name="Nordberg H.P."/>
            <person name="Cantor M.N."/>
            <person name="Hua S.X."/>
        </authorList>
    </citation>
    <scope>NUCLEOTIDE SEQUENCE [LARGE SCALE GENOMIC DNA]</scope>
    <source>
        <strain evidence="1 2">MUT 4182</strain>
    </source>
</reference>
<keyword evidence="2" id="KW-1185">Reference proteome</keyword>
<dbReference type="EMBL" id="KN823281">
    <property type="protein sequence ID" value="KIO18509.1"/>
    <property type="molecule type" value="Genomic_DNA"/>
</dbReference>
<dbReference type="Proteomes" id="UP000054248">
    <property type="component" value="Unassembled WGS sequence"/>
</dbReference>
<proteinExistence type="predicted"/>
<evidence type="ECO:0000313" key="2">
    <source>
        <dbReference type="Proteomes" id="UP000054248"/>
    </source>
</evidence>
<dbReference type="OrthoDB" id="3234135at2759"/>
<evidence type="ECO:0000313" key="1">
    <source>
        <dbReference type="EMBL" id="KIO18509.1"/>
    </source>
</evidence>
<sequence>MHWAPPINVFEGAAPRLEAVAVEGCGLPWRSPIFSDLKKLTLSGIEEHAPCIDALLDILTASPQLNEFEIALTHIQLDIYTSPRRVKLPDLRSLRVKYLYPEAMTAVLNSVDAPLSADCVFCIRPEDDQDMAPELEGVSKRLVALARSVRNGSGTLTLQMGYEEQDGWSNWDAGHVDILNHLAGKIQPYTKTSAPKLRLLDIPRTVPEDDDANLLFALHRTFPNVREISLVDLGHDAMVDALRRLFPHPGSGTYPFLSRLTTLTVNRSSHKDWAVWLHSHRRRTGKRGGVTPLPRNLTPLQLEEGSIDTDGLQSLQKLASETLSLCNARLEGEVQRVDEE</sequence>
<dbReference type="AlphaFoldDB" id="A0A0C3Q5S9"/>
<organism evidence="1 2">
    <name type="scientific">Tulasnella calospora MUT 4182</name>
    <dbReference type="NCBI Taxonomy" id="1051891"/>
    <lineage>
        <taxon>Eukaryota</taxon>
        <taxon>Fungi</taxon>
        <taxon>Dikarya</taxon>
        <taxon>Basidiomycota</taxon>
        <taxon>Agaricomycotina</taxon>
        <taxon>Agaricomycetes</taxon>
        <taxon>Cantharellales</taxon>
        <taxon>Tulasnellaceae</taxon>
        <taxon>Tulasnella</taxon>
    </lineage>
</organism>